<comment type="caution">
    <text evidence="9">The sequence shown here is derived from an EMBL/GenBank/DDBJ whole genome shotgun (WGS) entry which is preliminary data.</text>
</comment>
<feature type="transmembrane region" description="Helical" evidence="8">
    <location>
        <begin position="253"/>
        <end position="272"/>
    </location>
</feature>
<feature type="transmembrane region" description="Helical" evidence="8">
    <location>
        <begin position="463"/>
        <end position="483"/>
    </location>
</feature>
<dbReference type="GO" id="GO:0016763">
    <property type="term" value="F:pentosyltransferase activity"/>
    <property type="evidence" value="ECO:0007669"/>
    <property type="project" value="TreeGrafter"/>
</dbReference>
<keyword evidence="5 8" id="KW-0812">Transmembrane</keyword>
<evidence type="ECO:0000313" key="9">
    <source>
        <dbReference type="EMBL" id="OGF74597.1"/>
    </source>
</evidence>
<feature type="transmembrane region" description="Helical" evidence="8">
    <location>
        <begin position="216"/>
        <end position="241"/>
    </location>
</feature>
<sequence length="495" mass="56494">MKNLTARQRNIFFGMLGAVFLLSLSYSFYFRIPPAVDARAYDTIAWHLVQGYGYREWLEIPLNNDNAIIRVGPGYEFFLAGLYFLFGHHYEIVWVAQAFLLMLMALLTFLTAREVFSNSFLENMEVGCSSRAWLIGVVAAFLVGFSPDLITMQGMLMTETLGIFLVVLSVYLFFNALNRELEPRSEKIWGVGAAAESAMQEGGKIFKERGEGFSWWYKWALVALVLALATLVRTPSILLALPMGGYLFWHKQWRAIVFMTLVGVLVFAPWTVRNYRVFGEFIPTNLASGFNLLAGNRPGANGEQEPYPILDKYVKKYGYVEANRRASSDALSFITSHPLEYIKLTLLRASIYFSFARPTGFWFHLSGFSKITALVASSIYAFILFIFGFWGIAVFLKEYFKRNTTTPQRDNDRALLLFGMLLMMPLAIIPIIVETRYRMPVYPFFALFAGFGFQKLREKQKCLTCFALVVFLVFANTAFDVIYNLDRIIERISGI</sequence>
<feature type="transmembrane region" description="Helical" evidence="8">
    <location>
        <begin position="371"/>
        <end position="393"/>
    </location>
</feature>
<dbReference type="Proteomes" id="UP000178406">
    <property type="component" value="Unassembled WGS sequence"/>
</dbReference>
<dbReference type="EMBL" id="MFHQ01000011">
    <property type="protein sequence ID" value="OGF74597.1"/>
    <property type="molecule type" value="Genomic_DNA"/>
</dbReference>
<gene>
    <name evidence="9" type="ORF">A3J56_02255</name>
</gene>
<dbReference type="PANTHER" id="PTHR33908:SF11">
    <property type="entry name" value="MEMBRANE PROTEIN"/>
    <property type="match status" value="1"/>
</dbReference>
<protein>
    <recommendedName>
        <fullName evidence="11">Glycosyltransferase RgtA/B/C/D-like domain-containing protein</fullName>
    </recommendedName>
</protein>
<reference evidence="9 10" key="1">
    <citation type="journal article" date="2016" name="Nat. Commun.">
        <title>Thousands of microbial genomes shed light on interconnected biogeochemical processes in an aquifer system.</title>
        <authorList>
            <person name="Anantharaman K."/>
            <person name="Brown C.T."/>
            <person name="Hug L.A."/>
            <person name="Sharon I."/>
            <person name="Castelle C.J."/>
            <person name="Probst A.J."/>
            <person name="Thomas B.C."/>
            <person name="Singh A."/>
            <person name="Wilkins M.J."/>
            <person name="Karaoz U."/>
            <person name="Brodie E.L."/>
            <person name="Williams K.H."/>
            <person name="Hubbard S.S."/>
            <person name="Banfield J.F."/>
        </authorList>
    </citation>
    <scope>NUCLEOTIDE SEQUENCE [LARGE SCALE GENOMIC DNA]</scope>
</reference>
<feature type="transmembrane region" description="Helical" evidence="8">
    <location>
        <begin position="414"/>
        <end position="433"/>
    </location>
</feature>
<dbReference type="GO" id="GO:0005886">
    <property type="term" value="C:plasma membrane"/>
    <property type="evidence" value="ECO:0007669"/>
    <property type="project" value="UniProtKB-SubCell"/>
</dbReference>
<evidence type="ECO:0000256" key="1">
    <source>
        <dbReference type="ARBA" id="ARBA00004651"/>
    </source>
</evidence>
<evidence type="ECO:0000256" key="4">
    <source>
        <dbReference type="ARBA" id="ARBA00022679"/>
    </source>
</evidence>
<proteinExistence type="predicted"/>
<feature type="transmembrane region" description="Helical" evidence="8">
    <location>
        <begin position="93"/>
        <end position="112"/>
    </location>
</feature>
<organism evidence="9 10">
    <name type="scientific">Candidatus Giovannonibacteria bacterium RIFCSPHIGHO2_02_FULL_46_20</name>
    <dbReference type="NCBI Taxonomy" id="1798338"/>
    <lineage>
        <taxon>Bacteria</taxon>
        <taxon>Candidatus Giovannoniibacteriota</taxon>
    </lineage>
</organism>
<comment type="subcellular location">
    <subcellularLocation>
        <location evidence="1">Cell membrane</location>
        <topology evidence="1">Multi-pass membrane protein</topology>
    </subcellularLocation>
</comment>
<feature type="transmembrane region" description="Helical" evidence="8">
    <location>
        <begin position="12"/>
        <end position="32"/>
    </location>
</feature>
<evidence type="ECO:0008006" key="11">
    <source>
        <dbReference type="Google" id="ProtNLM"/>
    </source>
</evidence>
<dbReference type="PANTHER" id="PTHR33908">
    <property type="entry name" value="MANNOSYLTRANSFERASE YKCB-RELATED"/>
    <property type="match status" value="1"/>
</dbReference>
<keyword evidence="6 8" id="KW-1133">Transmembrane helix</keyword>
<evidence type="ECO:0000313" key="10">
    <source>
        <dbReference type="Proteomes" id="UP000178406"/>
    </source>
</evidence>
<accession>A0A1F5WG73</accession>
<keyword evidence="7 8" id="KW-0472">Membrane</keyword>
<dbReference type="InterPro" id="IPR050297">
    <property type="entry name" value="LipidA_mod_glycosyltrf_83"/>
</dbReference>
<name>A0A1F5WG73_9BACT</name>
<evidence type="ECO:0000256" key="7">
    <source>
        <dbReference type="ARBA" id="ARBA00023136"/>
    </source>
</evidence>
<keyword evidence="2" id="KW-1003">Cell membrane</keyword>
<evidence type="ECO:0000256" key="3">
    <source>
        <dbReference type="ARBA" id="ARBA00022676"/>
    </source>
</evidence>
<keyword evidence="4" id="KW-0808">Transferase</keyword>
<dbReference type="STRING" id="1798338.A3J56_02255"/>
<feature type="transmembrane region" description="Helical" evidence="8">
    <location>
        <begin position="132"/>
        <end position="149"/>
    </location>
</feature>
<feature type="transmembrane region" description="Helical" evidence="8">
    <location>
        <begin position="156"/>
        <end position="174"/>
    </location>
</feature>
<evidence type="ECO:0000256" key="2">
    <source>
        <dbReference type="ARBA" id="ARBA00022475"/>
    </source>
</evidence>
<dbReference type="GO" id="GO:0009103">
    <property type="term" value="P:lipopolysaccharide biosynthetic process"/>
    <property type="evidence" value="ECO:0007669"/>
    <property type="project" value="UniProtKB-ARBA"/>
</dbReference>
<evidence type="ECO:0000256" key="8">
    <source>
        <dbReference type="SAM" id="Phobius"/>
    </source>
</evidence>
<evidence type="ECO:0000256" key="5">
    <source>
        <dbReference type="ARBA" id="ARBA00022692"/>
    </source>
</evidence>
<keyword evidence="3" id="KW-0328">Glycosyltransferase</keyword>
<evidence type="ECO:0000256" key="6">
    <source>
        <dbReference type="ARBA" id="ARBA00022989"/>
    </source>
</evidence>
<dbReference type="AlphaFoldDB" id="A0A1F5WG73"/>